<sequence length="152" mass="15844">MTRLAVIALALLASSAPALAAPWVFETGSGRDGRWAEAQSVDVSGIYKLSLFCWLDEPDRVTLSLAGALAMGTMAPGPVVVSVDGAMQAPMSSASIAQITSVDGLDEPALLDAVVAMRDAWQLIRIQTGMVDTTFTAEGARDAIGELMSWCG</sequence>
<dbReference type="RefSeq" id="WP_072345494.1">
    <property type="nucleotide sequence ID" value="NZ_FPKU01000003.1"/>
</dbReference>
<reference evidence="2 3" key="1">
    <citation type="submission" date="2016-11" db="EMBL/GenBank/DDBJ databases">
        <authorList>
            <person name="Jaros S."/>
            <person name="Januszkiewicz K."/>
            <person name="Wedrychowicz H."/>
        </authorList>
    </citation>
    <scope>NUCLEOTIDE SEQUENCE [LARGE SCALE GENOMIC DNA]</scope>
    <source>
        <strain evidence="2 3">ATCC 23634</strain>
    </source>
</reference>
<proteinExistence type="predicted"/>
<dbReference type="AlphaFoldDB" id="A0A1K2I172"/>
<dbReference type="Proteomes" id="UP000183447">
    <property type="component" value="Unassembled WGS sequence"/>
</dbReference>
<accession>A0A1K2I172</accession>
<dbReference type="STRING" id="665118.SAMN02983003_3308"/>
<evidence type="ECO:0000313" key="2">
    <source>
        <dbReference type="EMBL" id="SFZ86134.1"/>
    </source>
</evidence>
<evidence type="ECO:0000256" key="1">
    <source>
        <dbReference type="SAM" id="SignalP"/>
    </source>
</evidence>
<evidence type="ECO:0000313" key="3">
    <source>
        <dbReference type="Proteomes" id="UP000183447"/>
    </source>
</evidence>
<gene>
    <name evidence="2" type="ORF">SAMN02983003_3308</name>
</gene>
<evidence type="ECO:0008006" key="4">
    <source>
        <dbReference type="Google" id="ProtNLM"/>
    </source>
</evidence>
<feature type="signal peptide" evidence="1">
    <location>
        <begin position="1"/>
        <end position="20"/>
    </location>
</feature>
<feature type="chain" id="PRO_5012001265" description="Invasion protein IalB, involved in pathogenesis" evidence="1">
    <location>
        <begin position="21"/>
        <end position="152"/>
    </location>
</feature>
<organism evidence="2 3">
    <name type="scientific">Devosia enhydra</name>
    <dbReference type="NCBI Taxonomy" id="665118"/>
    <lineage>
        <taxon>Bacteria</taxon>
        <taxon>Pseudomonadati</taxon>
        <taxon>Pseudomonadota</taxon>
        <taxon>Alphaproteobacteria</taxon>
        <taxon>Hyphomicrobiales</taxon>
        <taxon>Devosiaceae</taxon>
        <taxon>Devosia</taxon>
    </lineage>
</organism>
<name>A0A1K2I172_9HYPH</name>
<dbReference type="EMBL" id="FPKU01000003">
    <property type="protein sequence ID" value="SFZ86134.1"/>
    <property type="molecule type" value="Genomic_DNA"/>
</dbReference>
<keyword evidence="3" id="KW-1185">Reference proteome</keyword>
<keyword evidence="1" id="KW-0732">Signal</keyword>
<protein>
    <recommendedName>
        <fullName evidence="4">Invasion protein IalB, involved in pathogenesis</fullName>
    </recommendedName>
</protein>